<keyword evidence="5" id="KW-0862">Zinc</keyword>
<sequence>MSMKELNALAVQEIRNNYFLTGQILSLSTRDLLVLMMEPITSGRSLSLLADELLQHGLRSLSELSEFELSMRYGLNERQSFFLASLLELGRRQVVSRKEDRVTIRSSANVAAFMMEMRYLEKEHFVCLFLDTKNHVIARETISIGTLDAAIVHPREVFSAAIRHRASSIVAVHNHPSGNTTPSPADIDLTKKLTEVGELVGIELLDHVIIGDGVHSSLRELGLF</sequence>
<name>A0ABS3WBT6_9BACL</name>
<comment type="similarity">
    <text evidence="1 7">Belongs to the UPF0758 family.</text>
</comment>
<dbReference type="InterPro" id="IPR025657">
    <property type="entry name" value="RadC_JAB"/>
</dbReference>
<dbReference type="EMBL" id="JAGGDJ010000012">
    <property type="protein sequence ID" value="MBO7745786.1"/>
    <property type="molecule type" value="Genomic_DNA"/>
</dbReference>
<dbReference type="CDD" id="cd08071">
    <property type="entry name" value="MPN_DUF2466"/>
    <property type="match status" value="1"/>
</dbReference>
<evidence type="ECO:0000313" key="9">
    <source>
        <dbReference type="EMBL" id="MBO7745786.1"/>
    </source>
</evidence>
<evidence type="ECO:0000256" key="5">
    <source>
        <dbReference type="ARBA" id="ARBA00022833"/>
    </source>
</evidence>
<evidence type="ECO:0000259" key="8">
    <source>
        <dbReference type="PROSITE" id="PS50249"/>
    </source>
</evidence>
<dbReference type="InterPro" id="IPR037518">
    <property type="entry name" value="MPN"/>
</dbReference>
<dbReference type="RefSeq" id="WP_208848614.1">
    <property type="nucleotide sequence ID" value="NZ_JAGGDJ010000012.1"/>
</dbReference>
<evidence type="ECO:0000256" key="7">
    <source>
        <dbReference type="RuleBase" id="RU003797"/>
    </source>
</evidence>
<keyword evidence="2" id="KW-0645">Protease</keyword>
<dbReference type="PROSITE" id="PS01302">
    <property type="entry name" value="UPF0758"/>
    <property type="match status" value="1"/>
</dbReference>
<evidence type="ECO:0000313" key="10">
    <source>
        <dbReference type="Proteomes" id="UP000670947"/>
    </source>
</evidence>
<comment type="caution">
    <text evidence="9">The sequence shown here is derived from an EMBL/GenBank/DDBJ whole genome shotgun (WGS) entry which is preliminary data.</text>
</comment>
<dbReference type="PANTHER" id="PTHR30471:SF3">
    <property type="entry name" value="UPF0758 PROTEIN YEES-RELATED"/>
    <property type="match status" value="1"/>
</dbReference>
<dbReference type="Pfam" id="PF04002">
    <property type="entry name" value="RadC"/>
    <property type="match status" value="1"/>
</dbReference>
<organism evidence="9 10">
    <name type="scientific">Paenibacillus artemisiicola</name>
    <dbReference type="NCBI Taxonomy" id="1172618"/>
    <lineage>
        <taxon>Bacteria</taxon>
        <taxon>Bacillati</taxon>
        <taxon>Bacillota</taxon>
        <taxon>Bacilli</taxon>
        <taxon>Bacillales</taxon>
        <taxon>Paenibacillaceae</taxon>
        <taxon>Paenibacillus</taxon>
    </lineage>
</organism>
<dbReference type="PANTHER" id="PTHR30471">
    <property type="entry name" value="DNA REPAIR PROTEIN RADC"/>
    <property type="match status" value="1"/>
</dbReference>
<keyword evidence="4" id="KW-0378">Hydrolase</keyword>
<gene>
    <name evidence="9" type="primary">radC</name>
    <name evidence="9" type="ORF">I8J29_16380</name>
</gene>
<proteinExistence type="inferred from homology"/>
<evidence type="ECO:0000256" key="1">
    <source>
        <dbReference type="ARBA" id="ARBA00010243"/>
    </source>
</evidence>
<reference evidence="9 10" key="1">
    <citation type="submission" date="2021-03" db="EMBL/GenBank/DDBJ databases">
        <title>Paenibacillus artemisicola MWE-103 whole genome sequence.</title>
        <authorList>
            <person name="Ham Y.J."/>
        </authorList>
    </citation>
    <scope>NUCLEOTIDE SEQUENCE [LARGE SCALE GENOMIC DNA]</scope>
    <source>
        <strain evidence="9 10">MWE-103</strain>
    </source>
</reference>
<dbReference type="Gene3D" id="3.40.140.10">
    <property type="entry name" value="Cytidine Deaminase, domain 2"/>
    <property type="match status" value="1"/>
</dbReference>
<feature type="domain" description="MPN" evidence="8">
    <location>
        <begin position="102"/>
        <end position="224"/>
    </location>
</feature>
<dbReference type="NCBIfam" id="NF000642">
    <property type="entry name" value="PRK00024.1"/>
    <property type="match status" value="1"/>
</dbReference>
<dbReference type="InterPro" id="IPR020891">
    <property type="entry name" value="UPF0758_CS"/>
</dbReference>
<dbReference type="Proteomes" id="UP000670947">
    <property type="component" value="Unassembled WGS sequence"/>
</dbReference>
<evidence type="ECO:0000256" key="2">
    <source>
        <dbReference type="ARBA" id="ARBA00022670"/>
    </source>
</evidence>
<evidence type="ECO:0000256" key="6">
    <source>
        <dbReference type="ARBA" id="ARBA00023049"/>
    </source>
</evidence>
<dbReference type="PROSITE" id="PS50249">
    <property type="entry name" value="MPN"/>
    <property type="match status" value="1"/>
</dbReference>
<dbReference type="InterPro" id="IPR001405">
    <property type="entry name" value="UPF0758"/>
</dbReference>
<dbReference type="NCBIfam" id="TIGR00608">
    <property type="entry name" value="radc"/>
    <property type="match status" value="1"/>
</dbReference>
<keyword evidence="10" id="KW-1185">Reference proteome</keyword>
<evidence type="ECO:0000256" key="3">
    <source>
        <dbReference type="ARBA" id="ARBA00022723"/>
    </source>
</evidence>
<keyword evidence="6" id="KW-0482">Metalloprotease</keyword>
<keyword evidence="3" id="KW-0479">Metal-binding</keyword>
<dbReference type="SUPFAM" id="SSF102712">
    <property type="entry name" value="JAB1/MPN domain"/>
    <property type="match status" value="1"/>
</dbReference>
<evidence type="ECO:0000256" key="4">
    <source>
        <dbReference type="ARBA" id="ARBA00022801"/>
    </source>
</evidence>
<protein>
    <submittedName>
        <fullName evidence="9">DNA repair protein RadC</fullName>
    </submittedName>
</protein>
<accession>A0ABS3WBT6</accession>